<dbReference type="RefSeq" id="WP_188951541.1">
    <property type="nucleotide sequence ID" value="NZ_BMIB01000002.1"/>
</dbReference>
<dbReference type="AlphaFoldDB" id="A0A917IVH5"/>
<name>A0A917IVH5_9BACT</name>
<proteinExistence type="predicted"/>
<gene>
    <name evidence="1" type="ORF">GCM10011379_16370</name>
</gene>
<protein>
    <submittedName>
        <fullName evidence="1">Uncharacterized protein</fullName>
    </submittedName>
</protein>
<dbReference type="EMBL" id="BMIB01000002">
    <property type="protein sequence ID" value="GGH64383.1"/>
    <property type="molecule type" value="Genomic_DNA"/>
</dbReference>
<comment type="caution">
    <text evidence="1">The sequence shown here is derived from an EMBL/GenBank/DDBJ whole genome shotgun (WGS) entry which is preliminary data.</text>
</comment>
<reference evidence="1" key="1">
    <citation type="journal article" date="2014" name="Int. J. Syst. Evol. Microbiol.">
        <title>Complete genome sequence of Corynebacterium casei LMG S-19264T (=DSM 44701T), isolated from a smear-ripened cheese.</title>
        <authorList>
            <consortium name="US DOE Joint Genome Institute (JGI-PGF)"/>
            <person name="Walter F."/>
            <person name="Albersmeier A."/>
            <person name="Kalinowski J."/>
            <person name="Ruckert C."/>
        </authorList>
    </citation>
    <scope>NUCLEOTIDE SEQUENCE</scope>
    <source>
        <strain evidence="1">CGMCC 1.15290</strain>
    </source>
</reference>
<dbReference type="Proteomes" id="UP000627292">
    <property type="component" value="Unassembled WGS sequence"/>
</dbReference>
<sequence length="75" mass="8974">MMYKNPVIIEYEYKDTPFLAWLYIHRLNTMEYLVETLTPFRNNILRLNHDAEWEENGQVTPLSEAIGRGIEKVNM</sequence>
<keyword evidence="2" id="KW-1185">Reference proteome</keyword>
<evidence type="ECO:0000313" key="1">
    <source>
        <dbReference type="EMBL" id="GGH64383.1"/>
    </source>
</evidence>
<evidence type="ECO:0000313" key="2">
    <source>
        <dbReference type="Proteomes" id="UP000627292"/>
    </source>
</evidence>
<accession>A0A917IVH5</accession>
<reference evidence="1" key="2">
    <citation type="submission" date="2020-09" db="EMBL/GenBank/DDBJ databases">
        <authorList>
            <person name="Sun Q."/>
            <person name="Zhou Y."/>
        </authorList>
    </citation>
    <scope>NUCLEOTIDE SEQUENCE</scope>
    <source>
        <strain evidence="1">CGMCC 1.15290</strain>
    </source>
</reference>
<organism evidence="1 2">
    <name type="scientific">Filimonas zeae</name>
    <dbReference type="NCBI Taxonomy" id="1737353"/>
    <lineage>
        <taxon>Bacteria</taxon>
        <taxon>Pseudomonadati</taxon>
        <taxon>Bacteroidota</taxon>
        <taxon>Chitinophagia</taxon>
        <taxon>Chitinophagales</taxon>
        <taxon>Chitinophagaceae</taxon>
        <taxon>Filimonas</taxon>
    </lineage>
</organism>